<proteinExistence type="predicted"/>
<evidence type="ECO:0000313" key="1">
    <source>
        <dbReference type="EMBL" id="VVD28744.1"/>
    </source>
</evidence>
<dbReference type="Proteomes" id="UP000325811">
    <property type="component" value="Chromosome I"/>
</dbReference>
<accession>A0A5Q4ZLR6</accession>
<reference evidence="1 2" key="1">
    <citation type="submission" date="2019-08" db="EMBL/GenBank/DDBJ databases">
        <authorList>
            <person name="Herpell B J."/>
        </authorList>
    </citation>
    <scope>NUCLEOTIDE SEQUENCE [LARGE SCALE GENOMIC DNA]</scope>
    <source>
        <strain evidence="2">Msb3</strain>
    </source>
</reference>
<dbReference type="EMBL" id="LR699553">
    <property type="protein sequence ID" value="VVD28744.1"/>
    <property type="molecule type" value="Genomic_DNA"/>
</dbReference>
<sequence>MPHGYIQLQSKSPIGDFSRSDRVSRLIVRFRVIRKHEGADST</sequence>
<name>A0A5Q4ZLR6_9BURK</name>
<gene>
    <name evidence="1" type="ORF">PDMSB3_2288</name>
</gene>
<dbReference type="AlphaFoldDB" id="A0A5Q4ZLR6"/>
<organism evidence="1 2">
    <name type="scientific">Paraburkholderia dioscoreae</name>
    <dbReference type="NCBI Taxonomy" id="2604047"/>
    <lineage>
        <taxon>Bacteria</taxon>
        <taxon>Pseudomonadati</taxon>
        <taxon>Pseudomonadota</taxon>
        <taxon>Betaproteobacteria</taxon>
        <taxon>Burkholderiales</taxon>
        <taxon>Burkholderiaceae</taxon>
        <taxon>Paraburkholderia</taxon>
    </lineage>
</organism>
<keyword evidence="2" id="KW-1185">Reference proteome</keyword>
<dbReference type="KEGG" id="pdio:PDMSB3_2288"/>
<protein>
    <submittedName>
        <fullName evidence="1">Uncharacterized protein</fullName>
    </submittedName>
</protein>
<evidence type="ECO:0000313" key="2">
    <source>
        <dbReference type="Proteomes" id="UP000325811"/>
    </source>
</evidence>